<name>A0ABW5VMR4_9MICO</name>
<dbReference type="EMBL" id="JBHUOG010000001">
    <property type="protein sequence ID" value="MFD2792902.1"/>
    <property type="molecule type" value="Genomic_DNA"/>
</dbReference>
<dbReference type="Proteomes" id="UP001597479">
    <property type="component" value="Unassembled WGS sequence"/>
</dbReference>
<evidence type="ECO:0000313" key="1">
    <source>
        <dbReference type="EMBL" id="MFD2792902.1"/>
    </source>
</evidence>
<proteinExistence type="predicted"/>
<dbReference type="RefSeq" id="WP_377180742.1">
    <property type="nucleotide sequence ID" value="NZ_JBHUOG010000001.1"/>
</dbReference>
<keyword evidence="2" id="KW-1185">Reference proteome</keyword>
<organism evidence="1 2">
    <name type="scientific">Promicromonospora vindobonensis</name>
    <dbReference type="NCBI Taxonomy" id="195748"/>
    <lineage>
        <taxon>Bacteria</taxon>
        <taxon>Bacillati</taxon>
        <taxon>Actinomycetota</taxon>
        <taxon>Actinomycetes</taxon>
        <taxon>Micrococcales</taxon>
        <taxon>Promicromonosporaceae</taxon>
        <taxon>Promicromonospora</taxon>
    </lineage>
</organism>
<gene>
    <name evidence="1" type="ORF">ACFS27_04995</name>
</gene>
<sequence length="55" mass="5331">MRNTPATGAVGAGRFAAAGFAGLSTAHPGIVRVAHGCTVVGASRIGRRAAAAGER</sequence>
<accession>A0ABW5VMR4</accession>
<evidence type="ECO:0000313" key="2">
    <source>
        <dbReference type="Proteomes" id="UP001597479"/>
    </source>
</evidence>
<protein>
    <submittedName>
        <fullName evidence="1">Uncharacterized protein</fullName>
    </submittedName>
</protein>
<reference evidence="2" key="1">
    <citation type="journal article" date="2019" name="Int. J. Syst. Evol. Microbiol.">
        <title>The Global Catalogue of Microorganisms (GCM) 10K type strain sequencing project: providing services to taxonomists for standard genome sequencing and annotation.</title>
        <authorList>
            <consortium name="The Broad Institute Genomics Platform"/>
            <consortium name="The Broad Institute Genome Sequencing Center for Infectious Disease"/>
            <person name="Wu L."/>
            <person name="Ma J."/>
        </authorList>
    </citation>
    <scope>NUCLEOTIDE SEQUENCE [LARGE SCALE GENOMIC DNA]</scope>
    <source>
        <strain evidence="2">CCM 7044</strain>
    </source>
</reference>
<comment type="caution">
    <text evidence="1">The sequence shown here is derived from an EMBL/GenBank/DDBJ whole genome shotgun (WGS) entry which is preliminary data.</text>
</comment>